<accession>A0A1Q8E9F1</accession>
<sequence>MKKTWVMVSSIFVVLALIIGGFYMQKQSERQYMWEVVHSEEAKKIYEGYLLNVDPKAFTIDGKIQHYQILDEETVKNPMGGLIVELSINHQKLYNLEVFINKDIETGELKGTGTIASPELVAYLGVREKE</sequence>
<comment type="caution">
    <text evidence="2">The sequence shown here is derived from an EMBL/GenBank/DDBJ whole genome shotgun (WGS) entry which is preliminary data.</text>
</comment>
<proteinExistence type="predicted"/>
<dbReference type="EMBL" id="MSJM01000002">
    <property type="protein sequence ID" value="OLF48408.1"/>
    <property type="molecule type" value="Genomic_DNA"/>
</dbReference>
<feature type="transmembrane region" description="Helical" evidence="1">
    <location>
        <begin position="6"/>
        <end position="24"/>
    </location>
</feature>
<evidence type="ECO:0000256" key="1">
    <source>
        <dbReference type="SAM" id="Phobius"/>
    </source>
</evidence>
<organism evidence="2 3">
    <name type="scientific">Streptococcus cuniculi</name>
    <dbReference type="NCBI Taxonomy" id="1432788"/>
    <lineage>
        <taxon>Bacteria</taxon>
        <taxon>Bacillati</taxon>
        <taxon>Bacillota</taxon>
        <taxon>Bacilli</taxon>
        <taxon>Lactobacillales</taxon>
        <taxon>Streptococcaceae</taxon>
        <taxon>Streptococcus</taxon>
    </lineage>
</organism>
<keyword evidence="3" id="KW-1185">Reference proteome</keyword>
<keyword evidence="1" id="KW-0472">Membrane</keyword>
<dbReference type="OrthoDB" id="2237686at2"/>
<keyword evidence="1" id="KW-0812">Transmembrane</keyword>
<dbReference type="Pfam" id="PF07006">
    <property type="entry name" value="DUF1310"/>
    <property type="match status" value="1"/>
</dbReference>
<gene>
    <name evidence="2" type="ORF">BU202_01965</name>
</gene>
<evidence type="ECO:0000313" key="2">
    <source>
        <dbReference type="EMBL" id="OLF48408.1"/>
    </source>
</evidence>
<protein>
    <recommendedName>
        <fullName evidence="4">DUF1310 family protein</fullName>
    </recommendedName>
</protein>
<dbReference type="InterPro" id="IPR010738">
    <property type="entry name" value="DUF1310"/>
</dbReference>
<dbReference type="RefSeq" id="WP_075104131.1">
    <property type="nucleotide sequence ID" value="NZ_MSJM01000002.1"/>
</dbReference>
<keyword evidence="1" id="KW-1133">Transmembrane helix</keyword>
<evidence type="ECO:0008006" key="4">
    <source>
        <dbReference type="Google" id="ProtNLM"/>
    </source>
</evidence>
<name>A0A1Q8E9F1_9STRE</name>
<reference evidence="3" key="1">
    <citation type="submission" date="2016-12" db="EMBL/GenBank/DDBJ databases">
        <authorList>
            <person name="Gulvik C.A."/>
        </authorList>
    </citation>
    <scope>NUCLEOTIDE SEQUENCE [LARGE SCALE GENOMIC DNA]</scope>
    <source>
        <strain evidence="3">NED12-00049-6B</strain>
    </source>
</reference>
<dbReference type="Proteomes" id="UP000186890">
    <property type="component" value="Unassembled WGS sequence"/>
</dbReference>
<dbReference type="AlphaFoldDB" id="A0A1Q8E9F1"/>
<evidence type="ECO:0000313" key="3">
    <source>
        <dbReference type="Proteomes" id="UP000186890"/>
    </source>
</evidence>